<dbReference type="STRING" id="3880.A0A072UAB7"/>
<gene>
    <name evidence="2" type="ordered locus">MTR_6g040200</name>
</gene>
<evidence type="ECO:0000313" key="3">
    <source>
        <dbReference type="EnsemblPlants" id="KEH26028"/>
    </source>
</evidence>
<dbReference type="EMBL" id="CM001222">
    <property type="protein sequence ID" value="KEH26028.1"/>
    <property type="molecule type" value="Genomic_DNA"/>
</dbReference>
<dbReference type="HOGENOM" id="CLU_2472487_0_0_1"/>
<keyword evidence="4" id="KW-1185">Reference proteome</keyword>
<dbReference type="EnsemblPlants" id="KEH26028">
    <property type="protein sequence ID" value="KEH26028"/>
    <property type="gene ID" value="MTR_6g040200"/>
</dbReference>
<feature type="compositionally biased region" description="Polar residues" evidence="1">
    <location>
        <begin position="64"/>
        <end position="75"/>
    </location>
</feature>
<protein>
    <submittedName>
        <fullName evidence="2">Polyadenylate-binding protein, putative</fullName>
    </submittedName>
</protein>
<evidence type="ECO:0000313" key="4">
    <source>
        <dbReference type="Proteomes" id="UP000002051"/>
    </source>
</evidence>
<name>A0A072UAB7_MEDTR</name>
<accession>A0A072UAB7</accession>
<feature type="region of interest" description="Disordered" evidence="1">
    <location>
        <begin position="44"/>
        <end position="75"/>
    </location>
</feature>
<evidence type="ECO:0000256" key="1">
    <source>
        <dbReference type="SAM" id="MobiDB-lite"/>
    </source>
</evidence>
<feature type="compositionally biased region" description="Polar residues" evidence="1">
    <location>
        <begin position="44"/>
        <end position="54"/>
    </location>
</feature>
<sequence>MRSAVAPNYILPYQLQRQGHPGHGMGMRPVGNFQQVQQNQMLPRNTDQGFTCNGRNGVDPSAVSEGQTINPSLVSATRENQHGYVKVY</sequence>
<reference evidence="2 4" key="1">
    <citation type="journal article" date="2011" name="Nature">
        <title>The Medicago genome provides insight into the evolution of rhizobial symbioses.</title>
        <authorList>
            <person name="Young N.D."/>
            <person name="Debelle F."/>
            <person name="Oldroyd G.E."/>
            <person name="Geurts R."/>
            <person name="Cannon S.B."/>
            <person name="Udvardi M.K."/>
            <person name="Benedito V.A."/>
            <person name="Mayer K.F."/>
            <person name="Gouzy J."/>
            <person name="Schoof H."/>
            <person name="Van de Peer Y."/>
            <person name="Proost S."/>
            <person name="Cook D.R."/>
            <person name="Meyers B.C."/>
            <person name="Spannagl M."/>
            <person name="Cheung F."/>
            <person name="De Mita S."/>
            <person name="Krishnakumar V."/>
            <person name="Gundlach H."/>
            <person name="Zhou S."/>
            <person name="Mudge J."/>
            <person name="Bharti A.K."/>
            <person name="Murray J.D."/>
            <person name="Naoumkina M.A."/>
            <person name="Rosen B."/>
            <person name="Silverstein K.A."/>
            <person name="Tang H."/>
            <person name="Rombauts S."/>
            <person name="Zhao P.X."/>
            <person name="Zhou P."/>
            <person name="Barbe V."/>
            <person name="Bardou P."/>
            <person name="Bechner M."/>
            <person name="Bellec A."/>
            <person name="Berger A."/>
            <person name="Berges H."/>
            <person name="Bidwell S."/>
            <person name="Bisseling T."/>
            <person name="Choisne N."/>
            <person name="Couloux A."/>
            <person name="Denny R."/>
            <person name="Deshpande S."/>
            <person name="Dai X."/>
            <person name="Doyle J.J."/>
            <person name="Dudez A.M."/>
            <person name="Farmer A.D."/>
            <person name="Fouteau S."/>
            <person name="Franken C."/>
            <person name="Gibelin C."/>
            <person name="Gish J."/>
            <person name="Goldstein S."/>
            <person name="Gonzalez A.J."/>
            <person name="Green P.J."/>
            <person name="Hallab A."/>
            <person name="Hartog M."/>
            <person name="Hua A."/>
            <person name="Humphray S.J."/>
            <person name="Jeong D.H."/>
            <person name="Jing Y."/>
            <person name="Jocker A."/>
            <person name="Kenton S.M."/>
            <person name="Kim D.J."/>
            <person name="Klee K."/>
            <person name="Lai H."/>
            <person name="Lang C."/>
            <person name="Lin S."/>
            <person name="Macmil S.L."/>
            <person name="Magdelenat G."/>
            <person name="Matthews L."/>
            <person name="McCorrison J."/>
            <person name="Monaghan E.L."/>
            <person name="Mun J.H."/>
            <person name="Najar F.Z."/>
            <person name="Nicholson C."/>
            <person name="Noirot C."/>
            <person name="O'Bleness M."/>
            <person name="Paule C.R."/>
            <person name="Poulain J."/>
            <person name="Prion F."/>
            <person name="Qin B."/>
            <person name="Qu C."/>
            <person name="Retzel E.F."/>
            <person name="Riddle C."/>
            <person name="Sallet E."/>
            <person name="Samain S."/>
            <person name="Samson N."/>
            <person name="Sanders I."/>
            <person name="Saurat O."/>
            <person name="Scarpelli C."/>
            <person name="Schiex T."/>
            <person name="Segurens B."/>
            <person name="Severin A.J."/>
            <person name="Sherrier D.J."/>
            <person name="Shi R."/>
            <person name="Sims S."/>
            <person name="Singer S.R."/>
            <person name="Sinharoy S."/>
            <person name="Sterck L."/>
            <person name="Viollet A."/>
            <person name="Wang B.B."/>
            <person name="Wang K."/>
            <person name="Wang M."/>
            <person name="Wang X."/>
            <person name="Warfsmann J."/>
            <person name="Weissenbach J."/>
            <person name="White D.D."/>
            <person name="White J.D."/>
            <person name="Wiley G.B."/>
            <person name="Wincker P."/>
            <person name="Xing Y."/>
            <person name="Yang L."/>
            <person name="Yao Z."/>
            <person name="Ying F."/>
            <person name="Zhai J."/>
            <person name="Zhou L."/>
            <person name="Zuber A."/>
            <person name="Denarie J."/>
            <person name="Dixon R.A."/>
            <person name="May G.D."/>
            <person name="Schwartz D.C."/>
            <person name="Rogers J."/>
            <person name="Quetier F."/>
            <person name="Town C.D."/>
            <person name="Roe B.A."/>
        </authorList>
    </citation>
    <scope>NUCLEOTIDE SEQUENCE [LARGE SCALE GENOMIC DNA]</scope>
    <source>
        <strain evidence="2">A17</strain>
        <strain evidence="3 4">cv. Jemalong A17</strain>
    </source>
</reference>
<reference evidence="3" key="3">
    <citation type="submission" date="2015-04" db="UniProtKB">
        <authorList>
            <consortium name="EnsemblPlants"/>
        </authorList>
    </citation>
    <scope>IDENTIFICATION</scope>
    <source>
        <strain evidence="3">cv. Jemalong A17</strain>
    </source>
</reference>
<organism evidence="2 4">
    <name type="scientific">Medicago truncatula</name>
    <name type="common">Barrel medic</name>
    <name type="synonym">Medicago tribuloides</name>
    <dbReference type="NCBI Taxonomy" id="3880"/>
    <lineage>
        <taxon>Eukaryota</taxon>
        <taxon>Viridiplantae</taxon>
        <taxon>Streptophyta</taxon>
        <taxon>Embryophyta</taxon>
        <taxon>Tracheophyta</taxon>
        <taxon>Spermatophyta</taxon>
        <taxon>Magnoliopsida</taxon>
        <taxon>eudicotyledons</taxon>
        <taxon>Gunneridae</taxon>
        <taxon>Pentapetalae</taxon>
        <taxon>rosids</taxon>
        <taxon>fabids</taxon>
        <taxon>Fabales</taxon>
        <taxon>Fabaceae</taxon>
        <taxon>Papilionoideae</taxon>
        <taxon>50 kb inversion clade</taxon>
        <taxon>NPAAA clade</taxon>
        <taxon>Hologalegina</taxon>
        <taxon>IRL clade</taxon>
        <taxon>Trifolieae</taxon>
        <taxon>Medicago</taxon>
    </lineage>
</organism>
<dbReference type="AlphaFoldDB" id="A0A072UAB7"/>
<reference evidence="2 4" key="2">
    <citation type="journal article" date="2014" name="BMC Genomics">
        <title>An improved genome release (version Mt4.0) for the model legume Medicago truncatula.</title>
        <authorList>
            <person name="Tang H."/>
            <person name="Krishnakumar V."/>
            <person name="Bidwell S."/>
            <person name="Rosen B."/>
            <person name="Chan A."/>
            <person name="Zhou S."/>
            <person name="Gentzbittel L."/>
            <person name="Childs K.L."/>
            <person name="Yandell M."/>
            <person name="Gundlach H."/>
            <person name="Mayer K.F."/>
            <person name="Schwartz D.C."/>
            <person name="Town C.D."/>
        </authorList>
    </citation>
    <scope>GENOME REANNOTATION</scope>
    <source>
        <strain evidence="2">A17</strain>
        <strain evidence="3 4">cv. Jemalong A17</strain>
    </source>
</reference>
<evidence type="ECO:0000313" key="2">
    <source>
        <dbReference type="EMBL" id="KEH26028.1"/>
    </source>
</evidence>
<dbReference type="Proteomes" id="UP000002051">
    <property type="component" value="Chromosome 6"/>
</dbReference>
<proteinExistence type="predicted"/>